<dbReference type="Pfam" id="PF14265">
    <property type="entry name" value="DUF4355"/>
    <property type="match status" value="1"/>
</dbReference>
<gene>
    <name evidence="3" type="ORF">TPELB_21220</name>
</gene>
<protein>
    <recommendedName>
        <fullName evidence="5">DUF4355 domain-containing protein</fullName>
    </recommendedName>
</protein>
<feature type="compositionally biased region" description="Polar residues" evidence="2">
    <location>
        <begin position="155"/>
        <end position="169"/>
    </location>
</feature>
<name>A0ABZ3FEI8_9FIRM</name>
<evidence type="ECO:0008006" key="5">
    <source>
        <dbReference type="Google" id="ProtNLM"/>
    </source>
</evidence>
<accession>A0ABZ3FEI8</accession>
<sequence length="189" mass="21394">MEDNTNQVTETVDSDTCAQNQITEPVNEPTKTFTQEEVDQIIQKRLSKEKAKIKAEADEAARMAKMGEAERQKALFDKQVKDFEEQKKAFEEAQSALNKEKLLNETSKQLAAKNLPIDFAEQLISDTAENTLRNIDTFEQKWQVALDKALESKLKGSTPTSPLVKNTATKAPKDMSFSEFAEYQKNKND</sequence>
<dbReference type="Proteomes" id="UP001477947">
    <property type="component" value="Chromosome"/>
</dbReference>
<dbReference type="RefSeq" id="WP_343336987.1">
    <property type="nucleotide sequence ID" value="NZ_CP154622.1"/>
</dbReference>
<evidence type="ECO:0000313" key="3">
    <source>
        <dbReference type="EMBL" id="XAM41809.1"/>
    </source>
</evidence>
<feature type="coiled-coil region" evidence="1">
    <location>
        <begin position="43"/>
        <end position="100"/>
    </location>
</feature>
<keyword evidence="1" id="KW-0175">Coiled coil</keyword>
<proteinExistence type="predicted"/>
<keyword evidence="4" id="KW-1185">Reference proteome</keyword>
<reference evidence="3 4" key="1">
    <citation type="submission" date="2024-04" db="EMBL/GenBank/DDBJ databases">
        <title>Isolation and characterization of novel acetogenic strains of the genera Terrisporobacter and Acetoanaerobium.</title>
        <authorList>
            <person name="Boeer T."/>
            <person name="Schueler M.A."/>
            <person name="Lueschen A."/>
            <person name="Eysell L."/>
            <person name="Droege J."/>
            <person name="Heinemann M."/>
            <person name="Engelhardt L."/>
            <person name="Basen M."/>
            <person name="Daniel R."/>
        </authorList>
    </citation>
    <scope>NUCLEOTIDE SEQUENCE [LARGE SCALE GENOMIC DNA]</scope>
    <source>
        <strain evidence="3 4">ELB</strain>
    </source>
</reference>
<organism evidence="3 4">
    <name type="scientific">Terrisporobacter petrolearius</name>
    <dbReference type="NCBI Taxonomy" id="1460447"/>
    <lineage>
        <taxon>Bacteria</taxon>
        <taxon>Bacillati</taxon>
        <taxon>Bacillota</taxon>
        <taxon>Clostridia</taxon>
        <taxon>Peptostreptococcales</taxon>
        <taxon>Peptostreptococcaceae</taxon>
        <taxon>Terrisporobacter</taxon>
    </lineage>
</organism>
<dbReference type="InterPro" id="IPR025580">
    <property type="entry name" value="Gp46"/>
</dbReference>
<feature type="region of interest" description="Disordered" evidence="2">
    <location>
        <begin position="154"/>
        <end position="189"/>
    </location>
</feature>
<evidence type="ECO:0000256" key="2">
    <source>
        <dbReference type="SAM" id="MobiDB-lite"/>
    </source>
</evidence>
<feature type="region of interest" description="Disordered" evidence="2">
    <location>
        <begin position="1"/>
        <end position="35"/>
    </location>
</feature>
<dbReference type="EMBL" id="CP154622">
    <property type="protein sequence ID" value="XAM41809.1"/>
    <property type="molecule type" value="Genomic_DNA"/>
</dbReference>
<evidence type="ECO:0000256" key="1">
    <source>
        <dbReference type="SAM" id="Coils"/>
    </source>
</evidence>
<evidence type="ECO:0000313" key="4">
    <source>
        <dbReference type="Proteomes" id="UP001477947"/>
    </source>
</evidence>